<gene>
    <name evidence="2" type="ORF">CQA69_02080</name>
</gene>
<evidence type="ECO:0000313" key="2">
    <source>
        <dbReference type="EMBL" id="TKX31440.1"/>
    </source>
</evidence>
<accession>A0A4U7BML6</accession>
<evidence type="ECO:0000313" key="3">
    <source>
        <dbReference type="Proteomes" id="UP000308838"/>
    </source>
</evidence>
<dbReference type="PANTHER" id="PTHR35894:SF1">
    <property type="entry name" value="PHOSPHORIBULOKINASE _ URIDINE KINASE FAMILY"/>
    <property type="match status" value="1"/>
</dbReference>
<feature type="domain" description="AAA+ ATPase" evidence="1">
    <location>
        <begin position="21"/>
        <end position="128"/>
    </location>
</feature>
<keyword evidence="2" id="KW-0067">ATP-binding</keyword>
<dbReference type="InterPro" id="IPR003593">
    <property type="entry name" value="AAA+_ATPase"/>
</dbReference>
<dbReference type="EMBL" id="NXLZ01000003">
    <property type="protein sequence ID" value="TKX31440.1"/>
    <property type="molecule type" value="Genomic_DNA"/>
</dbReference>
<proteinExistence type="predicted"/>
<dbReference type="Proteomes" id="UP000308838">
    <property type="component" value="Unassembled WGS sequence"/>
</dbReference>
<dbReference type="RefSeq" id="WP_137620185.1">
    <property type="nucleotide sequence ID" value="NZ_NXLZ01000003.1"/>
</dbReference>
<dbReference type="InterPro" id="IPR027417">
    <property type="entry name" value="P-loop_NTPase"/>
</dbReference>
<dbReference type="GO" id="GO:0005524">
    <property type="term" value="F:ATP binding"/>
    <property type="evidence" value="ECO:0007669"/>
    <property type="project" value="UniProtKB-KW"/>
</dbReference>
<keyword evidence="2" id="KW-0547">Nucleotide-binding</keyword>
<reference evidence="2 3" key="1">
    <citation type="submission" date="2018-05" db="EMBL/GenBank/DDBJ databases">
        <title>Novel Campyloabacter and Helicobacter Species and Strains.</title>
        <authorList>
            <person name="Mannion A.J."/>
            <person name="Shen Z."/>
            <person name="Fox J.G."/>
        </authorList>
    </citation>
    <scope>NUCLEOTIDE SEQUENCE [LARGE SCALE GENOMIC DNA]</scope>
    <source>
        <strain evidence="3">MIT17-664</strain>
    </source>
</reference>
<keyword evidence="3" id="KW-1185">Reference proteome</keyword>
<comment type="caution">
    <text evidence="2">The sequence shown here is derived from an EMBL/GenBank/DDBJ whole genome shotgun (WGS) entry which is preliminary data.</text>
</comment>
<dbReference type="AlphaFoldDB" id="A0A4U7BML6"/>
<dbReference type="SMART" id="SM00382">
    <property type="entry name" value="AAA"/>
    <property type="match status" value="1"/>
</dbReference>
<organism evidence="2 3">
    <name type="scientific">Campylobacter estrildidarum</name>
    <dbReference type="NCBI Taxonomy" id="2510189"/>
    <lineage>
        <taxon>Bacteria</taxon>
        <taxon>Pseudomonadati</taxon>
        <taxon>Campylobacterota</taxon>
        <taxon>Epsilonproteobacteria</taxon>
        <taxon>Campylobacterales</taxon>
        <taxon>Campylobacteraceae</taxon>
        <taxon>Campylobacter</taxon>
    </lineage>
</organism>
<dbReference type="SUPFAM" id="SSF52540">
    <property type="entry name" value="P-loop containing nucleoside triphosphate hydrolases"/>
    <property type="match status" value="1"/>
</dbReference>
<dbReference type="PANTHER" id="PTHR35894">
    <property type="entry name" value="GENERAL SECRETION PATHWAY PROTEIN A-RELATED"/>
    <property type="match status" value="1"/>
</dbReference>
<dbReference type="OrthoDB" id="5362266at2"/>
<evidence type="ECO:0000259" key="1">
    <source>
        <dbReference type="SMART" id="SM00382"/>
    </source>
</evidence>
<dbReference type="Pfam" id="PF03215">
    <property type="entry name" value="Rad17"/>
    <property type="match status" value="1"/>
</dbReference>
<name>A0A4U7BML6_9BACT</name>
<dbReference type="InterPro" id="IPR052026">
    <property type="entry name" value="ExeA_AAA_ATPase_DNA-bind"/>
</dbReference>
<sequence length="198" mass="23731">MNKIVNLREEIFSRINESLKHKTLILICGLSGSGKSVLLQRLAKYHDIDYIDEIFSDEKEFKDIVKKRKKDVLILDEVGMYEIKILELIRIYSDQMSFVLSSHKKIDLFEKDYFKSRFETIFWLEKLNTRELHQYIQLKFNINFSNKAMKIIMKFYKGNLRHVDKMLKSFCELNVYFKNTKSQDYVLKLCALENGFLK</sequence>
<protein>
    <submittedName>
        <fullName evidence="2">ATP-binding protein</fullName>
    </submittedName>
</protein>
<dbReference type="Gene3D" id="3.40.50.300">
    <property type="entry name" value="P-loop containing nucleotide triphosphate hydrolases"/>
    <property type="match status" value="1"/>
</dbReference>